<dbReference type="OrthoDB" id="5148094at2759"/>
<dbReference type="EMBL" id="KI660322">
    <property type="protein sequence ID" value="ETN74988.1"/>
    <property type="molecule type" value="Genomic_DNA"/>
</dbReference>
<keyword evidence="2" id="KW-1185">Reference proteome</keyword>
<dbReference type="STRING" id="51031.W2SZE2"/>
<protein>
    <submittedName>
        <fullName evidence="1">Uncharacterized protein</fullName>
    </submittedName>
</protein>
<evidence type="ECO:0000313" key="1">
    <source>
        <dbReference type="EMBL" id="ETN74988.1"/>
    </source>
</evidence>
<organism evidence="1 2">
    <name type="scientific">Necator americanus</name>
    <name type="common">Human hookworm</name>
    <dbReference type="NCBI Taxonomy" id="51031"/>
    <lineage>
        <taxon>Eukaryota</taxon>
        <taxon>Metazoa</taxon>
        <taxon>Ecdysozoa</taxon>
        <taxon>Nematoda</taxon>
        <taxon>Chromadorea</taxon>
        <taxon>Rhabditida</taxon>
        <taxon>Rhabditina</taxon>
        <taxon>Rhabditomorpha</taxon>
        <taxon>Strongyloidea</taxon>
        <taxon>Ancylostomatidae</taxon>
        <taxon>Bunostominae</taxon>
        <taxon>Necator</taxon>
    </lineage>
</organism>
<dbReference type="KEGG" id="nai:NECAME_12597"/>
<dbReference type="AlphaFoldDB" id="W2SZE2"/>
<sequence length="128" mass="14429">MSVENGHEQIKENVDPCEIVPERNEIEWLKEEILKFTTVVSNPSVRLHLQAYSLLCKVIKQAEKLPEPFFKGIVKIVVTASAFRYSHKQSFKAVENLLNALAKHDSGATGRSLAQSVQTLFPLTPNIR</sequence>
<name>W2SZE2_NECAM</name>
<dbReference type="Proteomes" id="UP000053676">
    <property type="component" value="Unassembled WGS sequence"/>
</dbReference>
<reference evidence="2" key="1">
    <citation type="journal article" date="2014" name="Nat. Genet.">
        <title>Genome of the human hookworm Necator americanus.</title>
        <authorList>
            <person name="Tang Y.T."/>
            <person name="Gao X."/>
            <person name="Rosa B.A."/>
            <person name="Abubucker S."/>
            <person name="Hallsworth-Pepin K."/>
            <person name="Martin J."/>
            <person name="Tyagi R."/>
            <person name="Heizer E."/>
            <person name="Zhang X."/>
            <person name="Bhonagiri-Palsikar V."/>
            <person name="Minx P."/>
            <person name="Warren W.C."/>
            <person name="Wang Q."/>
            <person name="Zhan B."/>
            <person name="Hotez P.J."/>
            <person name="Sternberg P.W."/>
            <person name="Dougall A."/>
            <person name="Gaze S.T."/>
            <person name="Mulvenna J."/>
            <person name="Sotillo J."/>
            <person name="Ranganathan S."/>
            <person name="Rabelo E.M."/>
            <person name="Wilson R.K."/>
            <person name="Felgner P.L."/>
            <person name="Bethony J."/>
            <person name="Hawdon J.M."/>
            <person name="Gasser R.B."/>
            <person name="Loukas A."/>
            <person name="Mitreva M."/>
        </authorList>
    </citation>
    <scope>NUCLEOTIDE SEQUENCE [LARGE SCALE GENOMIC DNA]</scope>
</reference>
<proteinExistence type="predicted"/>
<gene>
    <name evidence="1" type="ORF">NECAME_12597</name>
</gene>
<accession>W2SZE2</accession>
<evidence type="ECO:0000313" key="2">
    <source>
        <dbReference type="Proteomes" id="UP000053676"/>
    </source>
</evidence>